<reference evidence="1 2" key="1">
    <citation type="journal article" date="2020" name="ISME J.">
        <title>Uncovering the hidden diversity of litter-decomposition mechanisms in mushroom-forming fungi.</title>
        <authorList>
            <person name="Floudas D."/>
            <person name="Bentzer J."/>
            <person name="Ahren D."/>
            <person name="Johansson T."/>
            <person name="Persson P."/>
            <person name="Tunlid A."/>
        </authorList>
    </citation>
    <scope>NUCLEOTIDE SEQUENCE [LARGE SCALE GENOMIC DNA]</scope>
    <source>
        <strain evidence="1 2">CBS 291.85</strain>
    </source>
</reference>
<evidence type="ECO:0000313" key="1">
    <source>
        <dbReference type="EMBL" id="KAF5349375.1"/>
    </source>
</evidence>
<accession>A0A8H5FTQ2</accession>
<gene>
    <name evidence="1" type="ORF">D9758_015529</name>
</gene>
<organism evidence="1 2">
    <name type="scientific">Tetrapyrgos nigripes</name>
    <dbReference type="NCBI Taxonomy" id="182062"/>
    <lineage>
        <taxon>Eukaryota</taxon>
        <taxon>Fungi</taxon>
        <taxon>Dikarya</taxon>
        <taxon>Basidiomycota</taxon>
        <taxon>Agaricomycotina</taxon>
        <taxon>Agaricomycetes</taxon>
        <taxon>Agaricomycetidae</taxon>
        <taxon>Agaricales</taxon>
        <taxon>Marasmiineae</taxon>
        <taxon>Marasmiaceae</taxon>
        <taxon>Tetrapyrgos</taxon>
    </lineage>
</organism>
<name>A0A8H5FTQ2_9AGAR</name>
<dbReference type="AlphaFoldDB" id="A0A8H5FTQ2"/>
<comment type="caution">
    <text evidence="1">The sequence shown here is derived from an EMBL/GenBank/DDBJ whole genome shotgun (WGS) entry which is preliminary data.</text>
</comment>
<keyword evidence="2" id="KW-1185">Reference proteome</keyword>
<sequence length="125" mass="14225">METTDGNFELQYALSSTKTALDSQWTTQIRLSMSWNRLKTTDGNFELQYASRRQKQPFPMDDSDSSVDVMEQAEKLPMDDPDLSVDVVEQAENFSFMQSSSGALVLYYDNSSQTQISMPRGERAE</sequence>
<protein>
    <submittedName>
        <fullName evidence="1">Uncharacterized protein</fullName>
    </submittedName>
</protein>
<dbReference type="Proteomes" id="UP000559256">
    <property type="component" value="Unassembled WGS sequence"/>
</dbReference>
<dbReference type="EMBL" id="JAACJM010000081">
    <property type="protein sequence ID" value="KAF5349375.1"/>
    <property type="molecule type" value="Genomic_DNA"/>
</dbReference>
<evidence type="ECO:0000313" key="2">
    <source>
        <dbReference type="Proteomes" id="UP000559256"/>
    </source>
</evidence>
<proteinExistence type="predicted"/>